<reference evidence="3 4" key="1">
    <citation type="submission" date="2020-03" db="EMBL/GenBank/DDBJ databases">
        <title>Complete genome sequence of Shewanella sp.</title>
        <authorList>
            <person name="Kim Y.-S."/>
            <person name="Kim S.-J."/>
            <person name="Jung H.-K."/>
            <person name="Kim K.-H."/>
        </authorList>
    </citation>
    <scope>NUCLEOTIDE SEQUENCE [LARGE SCALE GENOMIC DNA]</scope>
    <source>
        <strain evidence="3 4">PN3F2</strain>
        <plasmid evidence="3 4">pPN3F2_2</plasmid>
    </source>
</reference>
<name>A0A6G9QRW8_9GAMM</name>
<dbReference type="PANTHER" id="PTHR30486:SF6">
    <property type="entry name" value="TYPE IV PILUS RETRACTATION ATPASE PILT"/>
    <property type="match status" value="1"/>
</dbReference>
<dbReference type="Gene3D" id="3.30.450.90">
    <property type="match status" value="1"/>
</dbReference>
<evidence type="ECO:0000313" key="3">
    <source>
        <dbReference type="EMBL" id="QIR16531.1"/>
    </source>
</evidence>
<evidence type="ECO:0000313" key="4">
    <source>
        <dbReference type="Proteomes" id="UP000502608"/>
    </source>
</evidence>
<dbReference type="EMBL" id="CP050315">
    <property type="protein sequence ID" value="QIR16531.1"/>
    <property type="molecule type" value="Genomic_DNA"/>
</dbReference>
<keyword evidence="4" id="KW-1185">Reference proteome</keyword>
<dbReference type="AlphaFoldDB" id="A0A6G9QRW8"/>
<gene>
    <name evidence="3" type="primary">tadA</name>
    <name evidence="3" type="ORF">HBH39_18820</name>
</gene>
<dbReference type="GO" id="GO:0016887">
    <property type="term" value="F:ATP hydrolysis activity"/>
    <property type="evidence" value="ECO:0007669"/>
    <property type="project" value="InterPro"/>
</dbReference>
<protein>
    <submittedName>
        <fullName evidence="3">Flp pilus assembly complex ATPase component TadA</fullName>
    </submittedName>
</protein>
<dbReference type="RefSeq" id="WP_167680359.1">
    <property type="nucleotide sequence ID" value="NZ_CP050315.1"/>
</dbReference>
<dbReference type="InterPro" id="IPR050921">
    <property type="entry name" value="T4SS_GSP_E_ATPase"/>
</dbReference>
<dbReference type="Gene3D" id="3.40.50.300">
    <property type="entry name" value="P-loop containing nucleotide triphosphate hydrolases"/>
    <property type="match status" value="1"/>
</dbReference>
<feature type="domain" description="Bacterial type II secretion system protein E" evidence="2">
    <location>
        <begin position="146"/>
        <end position="312"/>
    </location>
</feature>
<evidence type="ECO:0000259" key="2">
    <source>
        <dbReference type="Pfam" id="PF00437"/>
    </source>
</evidence>
<dbReference type="KEGG" id="saes:HBH39_18820"/>
<dbReference type="InterPro" id="IPR027417">
    <property type="entry name" value="P-loop_NTPase"/>
</dbReference>
<dbReference type="SUPFAM" id="SSF52540">
    <property type="entry name" value="P-loop containing nucleoside triphosphate hydrolases"/>
    <property type="match status" value="1"/>
</dbReference>
<keyword evidence="3" id="KW-0614">Plasmid</keyword>
<evidence type="ECO:0000256" key="1">
    <source>
        <dbReference type="ARBA" id="ARBA00006611"/>
    </source>
</evidence>
<dbReference type="Proteomes" id="UP000502608">
    <property type="component" value="Plasmid pPN3F2_2"/>
</dbReference>
<dbReference type="PANTHER" id="PTHR30486">
    <property type="entry name" value="TWITCHING MOTILITY PROTEIN PILT"/>
    <property type="match status" value="1"/>
</dbReference>
<comment type="similarity">
    <text evidence="1">Belongs to the GSP E family.</text>
</comment>
<proteinExistence type="inferred from homology"/>
<sequence length="387" mass="42382">MAKVLDKNAYMLPVVNVYQPDDIMKILLHVEQAGGFSDIVFLTDREITIKVDGIPFQITTKKLTSTEVDGFLAYLTRDKSAPMSVNSGVEVDEAVSIPGLERGQFYRYRINASAFSVPYRGRGIAITLRSISSETPLPADINLDINIAEALMPRQGLVLVAGETGSGKSTTLAASIRHRAQNPDPNSGLFILTYEAPVEYVHDYKCVNGSLIVQASVDEIRGDTKSFESGLRNALRRSPEVILVGEIRDLITVDIAIKAAESGHLCLGTIHANSASSVFTRIANYYPSEVQESKVLQLISGVKAILVQYLAQREGGGRIALQEFLPLNADVRLEIMTRLKDEGMQNMSVIINDMVDQHGFSMMTSATNARQNNQISELEFLKISSGV</sequence>
<dbReference type="Pfam" id="PF00437">
    <property type="entry name" value="T2SSE"/>
    <property type="match status" value="1"/>
</dbReference>
<dbReference type="InterPro" id="IPR001482">
    <property type="entry name" value="T2SS/T4SS_dom"/>
</dbReference>
<accession>A0A6G9QRW8</accession>
<geneLocation type="plasmid" evidence="3 4">
    <name>pPN3F2_2</name>
</geneLocation>
<organism evidence="3 4">
    <name type="scientific">Shewanella aestuarii</name>
    <dbReference type="NCBI Taxonomy" id="1028752"/>
    <lineage>
        <taxon>Bacteria</taxon>
        <taxon>Pseudomonadati</taxon>
        <taxon>Pseudomonadota</taxon>
        <taxon>Gammaproteobacteria</taxon>
        <taxon>Alteromonadales</taxon>
        <taxon>Shewanellaceae</taxon>
        <taxon>Shewanella</taxon>
    </lineage>
</organism>